<accession>A0ABW7EGQ4</accession>
<dbReference type="Pfam" id="PF13852">
    <property type="entry name" value="DUF4197"/>
    <property type="match status" value="1"/>
</dbReference>
<name>A0ABW7EGQ4_9BURK</name>
<sequence length="224" mass="23969">MQRRLLIASAPALCLLRPAWAMNLTEGDANAGIRTALERGAVAAVSLLGRTDGFLGNPLVKIELPGYLKDAGKLLRATGQGARLDELVTAMNRAAEAAVPAARPLLISAVKNMSVEDGLKVLRGGDDSATQFFADKTRTPLQAQFLPIVTRATQRVSLADKYNAVAKKASGFGLVRDEDANIQQYVTGKALDGLYRIIGEEEKKIRRDPVGTGSAILKKVFGRL</sequence>
<feature type="signal peptide" evidence="1">
    <location>
        <begin position="1"/>
        <end position="21"/>
    </location>
</feature>
<evidence type="ECO:0000313" key="3">
    <source>
        <dbReference type="Proteomes" id="UP001606300"/>
    </source>
</evidence>
<evidence type="ECO:0000313" key="2">
    <source>
        <dbReference type="EMBL" id="MFG6412549.1"/>
    </source>
</evidence>
<dbReference type="EMBL" id="JBIGHY010000001">
    <property type="protein sequence ID" value="MFG6412549.1"/>
    <property type="molecule type" value="Genomic_DNA"/>
</dbReference>
<proteinExistence type="predicted"/>
<feature type="chain" id="PRO_5047345645" evidence="1">
    <location>
        <begin position="22"/>
        <end position="224"/>
    </location>
</feature>
<gene>
    <name evidence="2" type="ORF">ACG02S_01405</name>
</gene>
<organism evidence="2 3">
    <name type="scientific">Pelomonas dachongensis</name>
    <dbReference type="NCBI Taxonomy" id="3299029"/>
    <lineage>
        <taxon>Bacteria</taxon>
        <taxon>Pseudomonadati</taxon>
        <taxon>Pseudomonadota</taxon>
        <taxon>Betaproteobacteria</taxon>
        <taxon>Burkholderiales</taxon>
        <taxon>Sphaerotilaceae</taxon>
        <taxon>Roseateles</taxon>
    </lineage>
</organism>
<comment type="caution">
    <text evidence="2">The sequence shown here is derived from an EMBL/GenBank/DDBJ whole genome shotgun (WGS) entry which is preliminary data.</text>
</comment>
<dbReference type="Proteomes" id="UP001606300">
    <property type="component" value="Unassembled WGS sequence"/>
</dbReference>
<protein>
    <submittedName>
        <fullName evidence="2">DUF4197 domain-containing protein</fullName>
    </submittedName>
</protein>
<evidence type="ECO:0000256" key="1">
    <source>
        <dbReference type="SAM" id="SignalP"/>
    </source>
</evidence>
<keyword evidence="1" id="KW-0732">Signal</keyword>
<dbReference type="RefSeq" id="WP_394468654.1">
    <property type="nucleotide sequence ID" value="NZ_JBIGHY010000001.1"/>
</dbReference>
<dbReference type="InterPro" id="IPR025245">
    <property type="entry name" value="DUF4197"/>
</dbReference>
<keyword evidence="3" id="KW-1185">Reference proteome</keyword>
<reference evidence="2 3" key="1">
    <citation type="submission" date="2024-09" db="EMBL/GenBank/DDBJ databases">
        <title>Novel species of the genus Pelomonas and Roseateles isolated from streams.</title>
        <authorList>
            <person name="Lu H."/>
        </authorList>
    </citation>
    <scope>NUCLEOTIDE SEQUENCE [LARGE SCALE GENOMIC DNA]</scope>
    <source>
        <strain evidence="2 3">DC23W</strain>
    </source>
</reference>